<evidence type="ECO:0000256" key="12">
    <source>
        <dbReference type="ARBA" id="ARBA00055906"/>
    </source>
</evidence>
<dbReference type="Pfam" id="PF00089">
    <property type="entry name" value="Trypsin"/>
    <property type="match status" value="3"/>
</dbReference>
<dbReference type="STRING" id="13616.ENSMODP00000036066"/>
<evidence type="ECO:0000256" key="1">
    <source>
        <dbReference type="ARBA" id="ARBA00004498"/>
    </source>
</evidence>
<keyword evidence="4 16" id="KW-0645">Protease</keyword>
<keyword evidence="9" id="KW-0865">Zymogen</keyword>
<dbReference type="InterPro" id="IPR043504">
    <property type="entry name" value="Peptidase_S1_PA_chymotrypsin"/>
</dbReference>
<evidence type="ECO:0000313" key="20">
    <source>
        <dbReference type="Proteomes" id="UP000002280"/>
    </source>
</evidence>
<dbReference type="OMA" id="HCLYQGV"/>
<dbReference type="GO" id="GO:0006508">
    <property type="term" value="P:proteolysis"/>
    <property type="evidence" value="ECO:0007669"/>
    <property type="project" value="UniProtKB-KW"/>
</dbReference>
<reference evidence="19" key="3">
    <citation type="submission" date="2025-09" db="UniProtKB">
        <authorList>
            <consortium name="Ensembl"/>
        </authorList>
    </citation>
    <scope>IDENTIFICATION</scope>
</reference>
<dbReference type="PANTHER" id="PTHR24253">
    <property type="entry name" value="TRANSMEMBRANE PROTEASE SERINE"/>
    <property type="match status" value="1"/>
</dbReference>
<proteinExistence type="predicted"/>
<keyword evidence="10" id="KW-1015">Disulfide bond</keyword>
<feature type="domain" description="Peptidase S1" evidence="18">
    <location>
        <begin position="311"/>
        <end position="789"/>
    </location>
</feature>
<reference evidence="19" key="2">
    <citation type="submission" date="2025-08" db="UniProtKB">
        <authorList>
            <consortium name="Ensembl"/>
        </authorList>
    </citation>
    <scope>IDENTIFICATION</scope>
</reference>
<feature type="region of interest" description="Disordered" evidence="17">
    <location>
        <begin position="15"/>
        <end position="38"/>
    </location>
</feature>
<evidence type="ECO:0000256" key="15">
    <source>
        <dbReference type="ARBA" id="ARBA00078124"/>
    </source>
</evidence>
<dbReference type="Proteomes" id="UP000002280">
    <property type="component" value="Chromosome 6"/>
</dbReference>
<dbReference type="InterPro" id="IPR009003">
    <property type="entry name" value="Peptidase_S1_PA"/>
</dbReference>
<reference evidence="19 20" key="1">
    <citation type="journal article" date="2007" name="Nature">
        <title>Genome of the marsupial Monodelphis domestica reveals innovation in non-coding sequences.</title>
        <authorList>
            <person name="Mikkelsen T.S."/>
            <person name="Wakefield M.J."/>
            <person name="Aken B."/>
            <person name="Amemiya C.T."/>
            <person name="Chang J.L."/>
            <person name="Duke S."/>
            <person name="Garber M."/>
            <person name="Gentles A.J."/>
            <person name="Goodstadt L."/>
            <person name="Heger A."/>
            <person name="Jurka J."/>
            <person name="Kamal M."/>
            <person name="Mauceli E."/>
            <person name="Searle S.M."/>
            <person name="Sharpe T."/>
            <person name="Baker M.L."/>
            <person name="Batzer M.A."/>
            <person name="Benos P.V."/>
            <person name="Belov K."/>
            <person name="Clamp M."/>
            <person name="Cook A."/>
            <person name="Cuff J."/>
            <person name="Das R."/>
            <person name="Davidow L."/>
            <person name="Deakin J.E."/>
            <person name="Fazzari M.J."/>
            <person name="Glass J.L."/>
            <person name="Grabherr M."/>
            <person name="Greally J.M."/>
            <person name="Gu W."/>
            <person name="Hore T.A."/>
            <person name="Huttley G.A."/>
            <person name="Kleber M."/>
            <person name="Jirtle R.L."/>
            <person name="Koina E."/>
            <person name="Lee J.T."/>
            <person name="Mahony S."/>
            <person name="Marra M.A."/>
            <person name="Miller R.D."/>
            <person name="Nicholls R.D."/>
            <person name="Oda M."/>
            <person name="Papenfuss A.T."/>
            <person name="Parra Z.E."/>
            <person name="Pollock D.D."/>
            <person name="Ray D.A."/>
            <person name="Schein J.E."/>
            <person name="Speed T.P."/>
            <person name="Thompson K."/>
            <person name="VandeBerg J.L."/>
            <person name="Wade C.M."/>
            <person name="Walker J.A."/>
            <person name="Waters P.D."/>
            <person name="Webber C."/>
            <person name="Weidman J.R."/>
            <person name="Xie X."/>
            <person name="Zody M.C."/>
            <person name="Baldwin J."/>
            <person name="Abdouelleil A."/>
            <person name="Abdulkadir J."/>
            <person name="Abebe A."/>
            <person name="Abera B."/>
            <person name="Abreu J."/>
            <person name="Acer S.C."/>
            <person name="Aftuck L."/>
            <person name="Alexander A."/>
            <person name="An P."/>
            <person name="Anderson E."/>
            <person name="Anderson S."/>
            <person name="Arachi H."/>
            <person name="Azer M."/>
            <person name="Bachantsang P."/>
            <person name="Barry A."/>
            <person name="Bayul T."/>
            <person name="Berlin A."/>
            <person name="Bessette D."/>
            <person name="Bloom T."/>
            <person name="Bloom T."/>
            <person name="Boguslavskiy L."/>
            <person name="Bonnet C."/>
            <person name="Boukhgalter B."/>
            <person name="Bourzgui I."/>
            <person name="Brown A."/>
            <person name="Cahill P."/>
            <person name="Channer S."/>
            <person name="Cheshatsang Y."/>
            <person name="Chuda L."/>
            <person name="Citroen M."/>
            <person name="Collymore A."/>
            <person name="Cooke P."/>
            <person name="Costello M."/>
            <person name="D'Aco K."/>
            <person name="Daza R."/>
            <person name="De Haan G."/>
            <person name="DeGray S."/>
            <person name="DeMaso C."/>
            <person name="Dhargay N."/>
            <person name="Dooley K."/>
            <person name="Dooley E."/>
            <person name="Doricent M."/>
            <person name="Dorje P."/>
            <person name="Dorjee K."/>
            <person name="Dupes A."/>
            <person name="Elong R."/>
            <person name="Falk J."/>
            <person name="Farina A."/>
            <person name="Faro S."/>
            <person name="Ferguson D."/>
            <person name="Fisher S."/>
            <person name="Foley C.D."/>
            <person name="Franke A."/>
            <person name="Friedrich D."/>
            <person name="Gadbois L."/>
            <person name="Gearin G."/>
            <person name="Gearin C.R."/>
            <person name="Giannoukos G."/>
            <person name="Goode T."/>
            <person name="Graham J."/>
            <person name="Grandbois E."/>
            <person name="Grewal S."/>
            <person name="Gyaltsen K."/>
            <person name="Hafez N."/>
            <person name="Hagos B."/>
            <person name="Hall J."/>
            <person name="Henson C."/>
            <person name="Hollinger A."/>
            <person name="Honan T."/>
            <person name="Huard M.D."/>
            <person name="Hughes L."/>
            <person name="Hurhula B."/>
            <person name="Husby M.E."/>
            <person name="Kamat A."/>
            <person name="Kanga B."/>
            <person name="Kashin S."/>
            <person name="Khazanovich D."/>
            <person name="Kisner P."/>
            <person name="Lance K."/>
            <person name="Lara M."/>
            <person name="Lee W."/>
            <person name="Lennon N."/>
            <person name="Letendre F."/>
            <person name="LeVine R."/>
            <person name="Lipovsky A."/>
            <person name="Liu X."/>
            <person name="Liu J."/>
            <person name="Liu S."/>
            <person name="Lokyitsang T."/>
            <person name="Lokyitsang Y."/>
            <person name="Lubonja R."/>
            <person name="Lui A."/>
            <person name="MacDonald P."/>
            <person name="Magnisalis V."/>
            <person name="Maru K."/>
            <person name="Matthews C."/>
            <person name="McCusker W."/>
            <person name="McDonough S."/>
            <person name="Mehta T."/>
            <person name="Meldrim J."/>
            <person name="Meneus L."/>
            <person name="Mihai O."/>
            <person name="Mihalev A."/>
            <person name="Mihova T."/>
            <person name="Mittelman R."/>
            <person name="Mlenga V."/>
            <person name="Montmayeur A."/>
            <person name="Mulrain L."/>
            <person name="Navidi A."/>
            <person name="Naylor J."/>
            <person name="Negash T."/>
            <person name="Nguyen T."/>
            <person name="Nguyen N."/>
            <person name="Nicol R."/>
            <person name="Norbu C."/>
            <person name="Norbu N."/>
            <person name="Novod N."/>
            <person name="O'Neill B."/>
            <person name="Osman S."/>
            <person name="Markiewicz E."/>
            <person name="Oyono O.L."/>
            <person name="Patti C."/>
            <person name="Phunkhang P."/>
            <person name="Pierre F."/>
            <person name="Priest M."/>
            <person name="Raghuraman S."/>
            <person name="Rege F."/>
            <person name="Reyes R."/>
            <person name="Rise C."/>
            <person name="Rogov P."/>
            <person name="Ross K."/>
            <person name="Ryan E."/>
            <person name="Settipalli S."/>
            <person name="Shea T."/>
            <person name="Sherpa N."/>
            <person name="Shi L."/>
            <person name="Shih D."/>
            <person name="Sparrow T."/>
            <person name="Spaulding J."/>
            <person name="Stalker J."/>
            <person name="Stange-Thomann N."/>
            <person name="Stavropoulos S."/>
            <person name="Stone C."/>
            <person name="Strader C."/>
            <person name="Tesfaye S."/>
            <person name="Thomson T."/>
            <person name="Thoulutsang Y."/>
            <person name="Thoulutsang D."/>
            <person name="Topham K."/>
            <person name="Topping I."/>
            <person name="Tsamla T."/>
            <person name="Vassiliev H."/>
            <person name="Vo A."/>
            <person name="Wangchuk T."/>
            <person name="Wangdi T."/>
            <person name="Weiand M."/>
            <person name="Wilkinson J."/>
            <person name="Wilson A."/>
            <person name="Yadav S."/>
            <person name="Young G."/>
            <person name="Yu Q."/>
            <person name="Zembek L."/>
            <person name="Zhong D."/>
            <person name="Zimmer A."/>
            <person name="Zwirko Z."/>
            <person name="Jaffe D.B."/>
            <person name="Alvarez P."/>
            <person name="Brockman W."/>
            <person name="Butler J."/>
            <person name="Chin C."/>
            <person name="Gnerre S."/>
            <person name="MacCallum I."/>
            <person name="Graves J.A."/>
            <person name="Ponting C.P."/>
            <person name="Breen M."/>
            <person name="Samollow P.B."/>
            <person name="Lander E.S."/>
            <person name="Lindblad-Toh K."/>
        </authorList>
    </citation>
    <scope>NUCLEOTIDE SEQUENCE [LARGE SCALE GENOMIC DNA]</scope>
</reference>
<dbReference type="SUPFAM" id="SSF50494">
    <property type="entry name" value="Trypsin-like serine proteases"/>
    <property type="match status" value="3"/>
</dbReference>
<keyword evidence="8 16" id="KW-0720">Serine protease</keyword>
<comment type="subcellular location">
    <subcellularLocation>
        <location evidence="1">Secreted</location>
        <location evidence="1">Extracellular space</location>
        <location evidence="1">Extracellular matrix</location>
    </subcellularLocation>
</comment>
<feature type="domain" description="Peptidase S1" evidence="18">
    <location>
        <begin position="35"/>
        <end position="278"/>
    </location>
</feature>
<keyword evidence="2" id="KW-0964">Secreted</keyword>
<dbReference type="InterPro" id="IPR001314">
    <property type="entry name" value="Peptidase_S1A"/>
</dbReference>
<dbReference type="PROSITE" id="PS50240">
    <property type="entry name" value="TRYPSIN_DOM"/>
    <property type="match status" value="2"/>
</dbReference>
<sequence length="840" mass="92634">TQTISFTCVSSAFQNAPGKTEEPECGRPQRPEGRIVGGSDASVGDWPWQIALFWGDFYMCGGSLISESWVLSAAHCVVQNHTTIPPEMLFVVLGAHNQMSGAPGIRRNVSQVLVHEDYLEAEIGDITLLQLSKPVIFSDLVQPVCLPRATHHFAHGASCWATGWGAITEKVDLNPPRTLQQVELKILGEDACQCLYNNTLIAQNYTFTLGPGMLCGGFPEGRKDTCQGDSGGPLVCKEGDQWFLAGITSFGFGCARRNKPGVFTAVAYYEDWIRERVTGHRVAFPPQPEPLLPDLPEYSFGNCTLALPECGRTNRTGFWPWRATVVSPRSKPCHGVMVSENWVLVPASCFQGLDLNKKDFEVVLPPKAMRIPVAQVVLNENYTKSYDYDLALLQLQVPLNRSDNTRPVCLPMVDHYFLPGSQCRLAQWGPGEPPTVDTSLLESQMMSGWWCSCLYQEGALVPRPQAVPEALCPYYRREEETHRCWMGSRWSLLCQESGTWFLAAVSVPPENCLRPQIFSPMQTHDFWIRSITINAYMEDQLDWNWKEGTQALFSSKSCPPPLSPRGKDTWGALQVPVLGVMGREHVTWGEFCIGILVSPRWVLAASHCVTRQAYMESSLRVYLGKAGPEFTAPSFPVSRLVRNIQLPSLVGSRAPLVLLELDTRVEPSPSTLPVCLHDKPALPGTNCWVLGWQDNQGLMILLSKVPLAVEVSILPPGLCHCFHQGELPFGTICVQYSKGTEARLQVDSAPALLCKEQGSWVLLGLALRGSRKLFAPVGPLESWVSHTVGEASFLDQASFSKGSTFKPYSVRDPCPPGLSGASTPPRAALLLLLPLFLLLV</sequence>
<protein>
    <recommendedName>
        <fullName evidence="13">Polyserase-2</fullName>
    </recommendedName>
    <alternativeName>
        <fullName evidence="15">Polyserine protease 2</fullName>
    </alternativeName>
    <alternativeName>
        <fullName evidence="14">Serine protease 36</fullName>
    </alternativeName>
</protein>
<name>F6RYT7_MONDO</name>
<keyword evidence="20" id="KW-1185">Reference proteome</keyword>
<comment type="function">
    <text evidence="12">Serine protease. Hydrolyzes the peptides N-t-Boc-Gln-Ala-Arg-AMC and N-t-Boc-Gln-Gly-Arg-AMC and, to a lesser extent, N-t-Boc-Ala-Phe-Lys-AMC and N-t-Boc-Val-Leu-Lys-AMC. Has a preference for substrates with an Arg instead of a Lys residue in position P1.</text>
</comment>
<dbReference type="InParanoid" id="F6RYT7"/>
<evidence type="ECO:0000256" key="16">
    <source>
        <dbReference type="RuleBase" id="RU363034"/>
    </source>
</evidence>
<evidence type="ECO:0000256" key="2">
    <source>
        <dbReference type="ARBA" id="ARBA00022525"/>
    </source>
</evidence>
<dbReference type="PANTHER" id="PTHR24253:SF100">
    <property type="entry name" value="POLYSERASE-2"/>
    <property type="match status" value="1"/>
</dbReference>
<evidence type="ECO:0000256" key="3">
    <source>
        <dbReference type="ARBA" id="ARBA00022530"/>
    </source>
</evidence>
<dbReference type="GO" id="GO:0004252">
    <property type="term" value="F:serine-type endopeptidase activity"/>
    <property type="evidence" value="ECO:0000318"/>
    <property type="project" value="GO_Central"/>
</dbReference>
<dbReference type="PRINTS" id="PR00722">
    <property type="entry name" value="CHYMOTRYPSIN"/>
</dbReference>
<feature type="compositionally biased region" description="Basic and acidic residues" evidence="17">
    <location>
        <begin position="19"/>
        <end position="33"/>
    </location>
</feature>
<dbReference type="InterPro" id="IPR018114">
    <property type="entry name" value="TRYPSIN_HIS"/>
</dbReference>
<dbReference type="HOGENOM" id="CLU_004497_2_2_1"/>
<evidence type="ECO:0000256" key="9">
    <source>
        <dbReference type="ARBA" id="ARBA00023145"/>
    </source>
</evidence>
<evidence type="ECO:0000256" key="6">
    <source>
        <dbReference type="ARBA" id="ARBA00022737"/>
    </source>
</evidence>
<evidence type="ECO:0000313" key="19">
    <source>
        <dbReference type="Ensembl" id="ENSMODP00000036066.3"/>
    </source>
</evidence>
<dbReference type="InterPro" id="IPR033116">
    <property type="entry name" value="TRYPSIN_SER"/>
</dbReference>
<evidence type="ECO:0000259" key="18">
    <source>
        <dbReference type="PROSITE" id="PS50240"/>
    </source>
</evidence>
<dbReference type="eggNOG" id="KOG3627">
    <property type="taxonomic scope" value="Eukaryota"/>
</dbReference>
<dbReference type="Bgee" id="ENSMODG00000001883">
    <property type="expression patterns" value="Expressed in placenta and 14 other cell types or tissues"/>
</dbReference>
<dbReference type="AlphaFoldDB" id="F6RYT7"/>
<keyword evidence="3" id="KW-0272">Extracellular matrix</keyword>
<keyword evidence="5" id="KW-0732">Signal</keyword>
<dbReference type="FunCoup" id="F6RYT7">
    <property type="interactions" value="295"/>
</dbReference>
<dbReference type="GeneTree" id="ENSGT00940000161761"/>
<dbReference type="FunFam" id="2.40.10.10:FF:000024">
    <property type="entry name" value="Serine protease 53"/>
    <property type="match status" value="1"/>
</dbReference>
<keyword evidence="6" id="KW-0677">Repeat</keyword>
<keyword evidence="11" id="KW-0325">Glycoprotein</keyword>
<evidence type="ECO:0000256" key="8">
    <source>
        <dbReference type="ARBA" id="ARBA00022825"/>
    </source>
</evidence>
<dbReference type="Ensembl" id="ENSMODT00000037655.3">
    <property type="protein sequence ID" value="ENSMODP00000036066.3"/>
    <property type="gene ID" value="ENSMODG00000001883.4"/>
</dbReference>
<dbReference type="PROSITE" id="PS00134">
    <property type="entry name" value="TRYPSIN_HIS"/>
    <property type="match status" value="1"/>
</dbReference>
<evidence type="ECO:0000256" key="5">
    <source>
        <dbReference type="ARBA" id="ARBA00022729"/>
    </source>
</evidence>
<evidence type="ECO:0000256" key="10">
    <source>
        <dbReference type="ARBA" id="ARBA00023157"/>
    </source>
</evidence>
<evidence type="ECO:0000256" key="11">
    <source>
        <dbReference type="ARBA" id="ARBA00023180"/>
    </source>
</evidence>
<dbReference type="CDD" id="cd00190">
    <property type="entry name" value="Tryp_SPc"/>
    <property type="match status" value="1"/>
</dbReference>
<keyword evidence="7 16" id="KW-0378">Hydrolase</keyword>
<dbReference type="PROSITE" id="PS00135">
    <property type="entry name" value="TRYPSIN_SER"/>
    <property type="match status" value="1"/>
</dbReference>
<organism evidence="19 20">
    <name type="scientific">Monodelphis domestica</name>
    <name type="common">Gray short-tailed opossum</name>
    <dbReference type="NCBI Taxonomy" id="13616"/>
    <lineage>
        <taxon>Eukaryota</taxon>
        <taxon>Metazoa</taxon>
        <taxon>Chordata</taxon>
        <taxon>Craniata</taxon>
        <taxon>Vertebrata</taxon>
        <taxon>Euteleostomi</taxon>
        <taxon>Mammalia</taxon>
        <taxon>Metatheria</taxon>
        <taxon>Didelphimorphia</taxon>
        <taxon>Didelphidae</taxon>
        <taxon>Monodelphis</taxon>
    </lineage>
</organism>
<dbReference type="SMART" id="SM00020">
    <property type="entry name" value="Tryp_SPc"/>
    <property type="match status" value="2"/>
</dbReference>
<evidence type="ECO:0000256" key="7">
    <source>
        <dbReference type="ARBA" id="ARBA00022801"/>
    </source>
</evidence>
<evidence type="ECO:0000256" key="4">
    <source>
        <dbReference type="ARBA" id="ARBA00022670"/>
    </source>
</evidence>
<accession>F6RYT7</accession>
<evidence type="ECO:0000256" key="13">
    <source>
        <dbReference type="ARBA" id="ARBA00070432"/>
    </source>
</evidence>
<dbReference type="InterPro" id="IPR001254">
    <property type="entry name" value="Trypsin_dom"/>
</dbReference>
<evidence type="ECO:0000256" key="17">
    <source>
        <dbReference type="SAM" id="MobiDB-lite"/>
    </source>
</evidence>
<evidence type="ECO:0000256" key="14">
    <source>
        <dbReference type="ARBA" id="ARBA00075643"/>
    </source>
</evidence>
<dbReference type="FunFam" id="2.40.10.10:FF:000044">
    <property type="entry name" value="polyserase-2 isoform X1"/>
    <property type="match status" value="1"/>
</dbReference>
<dbReference type="Gene3D" id="2.40.10.10">
    <property type="entry name" value="Trypsin-like serine proteases"/>
    <property type="match status" value="3"/>
</dbReference>